<comment type="caution">
    <text evidence="3">The sequence shown here is derived from an EMBL/GenBank/DDBJ whole genome shotgun (WGS) entry which is preliminary data.</text>
</comment>
<evidence type="ECO:0000256" key="2">
    <source>
        <dbReference type="ARBA" id="ARBA00022801"/>
    </source>
</evidence>
<protein>
    <recommendedName>
        <fullName evidence="5">Peptidase M49</fullName>
    </recommendedName>
</protein>
<dbReference type="PANTHER" id="PTHR23422">
    <property type="entry name" value="DIPEPTIDYL PEPTIDASE III-RELATED"/>
    <property type="match status" value="1"/>
</dbReference>
<dbReference type="GO" id="GO:0046872">
    <property type="term" value="F:metal ion binding"/>
    <property type="evidence" value="ECO:0007669"/>
    <property type="project" value="UniProtKB-KW"/>
</dbReference>
<accession>A0A1F5YGU3</accession>
<evidence type="ECO:0000313" key="3">
    <source>
        <dbReference type="EMBL" id="OGF99071.1"/>
    </source>
</evidence>
<dbReference type="EMBL" id="MFIV01000046">
    <property type="protein sequence ID" value="OGF99071.1"/>
    <property type="molecule type" value="Genomic_DNA"/>
</dbReference>
<keyword evidence="2" id="KW-0378">Hydrolase</keyword>
<evidence type="ECO:0000256" key="1">
    <source>
        <dbReference type="ARBA" id="ARBA00022723"/>
    </source>
</evidence>
<dbReference type="AlphaFoldDB" id="A0A1F5YGU3"/>
<name>A0A1F5YGU3_9BACT</name>
<proteinExistence type="predicted"/>
<dbReference type="PANTHER" id="PTHR23422:SF11">
    <property type="entry name" value="DIPEPTIDYL PEPTIDASE 3"/>
    <property type="match status" value="1"/>
</dbReference>
<dbReference type="InterPro" id="IPR039461">
    <property type="entry name" value="Peptidase_M49"/>
</dbReference>
<evidence type="ECO:0000313" key="4">
    <source>
        <dbReference type="Proteomes" id="UP000176992"/>
    </source>
</evidence>
<evidence type="ECO:0008006" key="5">
    <source>
        <dbReference type="Google" id="ProtNLM"/>
    </source>
</evidence>
<dbReference type="Pfam" id="PF03571">
    <property type="entry name" value="Peptidase_M49"/>
    <property type="match status" value="2"/>
</dbReference>
<gene>
    <name evidence="3" type="ORF">A2Z86_00775</name>
</gene>
<dbReference type="Proteomes" id="UP000176992">
    <property type="component" value="Unassembled WGS sequence"/>
</dbReference>
<dbReference type="GO" id="GO:0016787">
    <property type="term" value="F:hydrolase activity"/>
    <property type="evidence" value="ECO:0007669"/>
    <property type="project" value="UniProtKB-KW"/>
</dbReference>
<dbReference type="Gene3D" id="3.30.540.30">
    <property type="match status" value="1"/>
</dbReference>
<sequence length="435" mass="49388">MYGPALENIVYWLEQALPFTENEHQRLALEKLIQYFRTGELRTFDDYCIEWVKDTDSWVDLIDGFIETYDDALAMRATYESLVQLKDLEATRRVAIIAANAQWFEDNSPLLEQHKKKDVKGISARVIEAVVESGADSPSSPVGINLPNANWIRKEYGSKSVTLGNLVHSVNEANRESGEAGEFILRQADLELYEKFSTLADNLLLDMHEVIGHASGQIEPGVATPRETLKNYSATLEEARADLVALYYLPDTKLVEIGVSPSAEVGKVGYNGFILNGLLKQLKRITPGEQIEEAHMRNRQLVAAWVYEKGMKDKVIEKVIEQGKTYFVINDYLKLRELFGELLREIQRIGSQGDYEAGKTLVEAYGVKVDRALNEEVRERYRRLGIAPYSGYINPLLTPVIENGAITDVKISYPEDFTEQMLYYAKEYSFLPTYN</sequence>
<reference evidence="3 4" key="1">
    <citation type="journal article" date="2016" name="Nat. Commun.">
        <title>Thousands of microbial genomes shed light on interconnected biogeochemical processes in an aquifer system.</title>
        <authorList>
            <person name="Anantharaman K."/>
            <person name="Brown C.T."/>
            <person name="Hug L.A."/>
            <person name="Sharon I."/>
            <person name="Castelle C.J."/>
            <person name="Probst A.J."/>
            <person name="Thomas B.C."/>
            <person name="Singh A."/>
            <person name="Wilkins M.J."/>
            <person name="Karaoz U."/>
            <person name="Brodie E.L."/>
            <person name="Williams K.H."/>
            <person name="Hubbard S.S."/>
            <person name="Banfield J.F."/>
        </authorList>
    </citation>
    <scope>NUCLEOTIDE SEQUENCE [LARGE SCALE GENOMIC DNA]</scope>
</reference>
<organism evidence="3 4">
    <name type="scientific">Candidatus Glassbacteria bacterium GWA2_58_10</name>
    <dbReference type="NCBI Taxonomy" id="1817865"/>
    <lineage>
        <taxon>Bacteria</taxon>
        <taxon>Candidatus Glassiibacteriota</taxon>
    </lineage>
</organism>
<keyword evidence="1" id="KW-0479">Metal-binding</keyword>